<evidence type="ECO:0000313" key="4">
    <source>
        <dbReference type="EMBL" id="KAF4353633.1"/>
    </source>
</evidence>
<dbReference type="InterPro" id="IPR019448">
    <property type="entry name" value="NT-C2"/>
</dbReference>
<feature type="domain" description="C2 NT-type" evidence="3">
    <location>
        <begin position="3"/>
        <end position="138"/>
    </location>
</feature>
<feature type="compositionally biased region" description="Polar residues" evidence="2">
    <location>
        <begin position="196"/>
        <end position="211"/>
    </location>
</feature>
<dbReference type="EMBL" id="JAATIP010000291">
    <property type="protein sequence ID" value="KAF4353633.1"/>
    <property type="molecule type" value="Genomic_DNA"/>
</dbReference>
<feature type="region of interest" description="Disordered" evidence="2">
    <location>
        <begin position="144"/>
        <end position="181"/>
    </location>
</feature>
<dbReference type="AlphaFoldDB" id="A0A7J6E5B4"/>
<name>A0A7J6E5B4_CANSA</name>
<proteinExistence type="predicted"/>
<feature type="compositionally biased region" description="Basic and acidic residues" evidence="2">
    <location>
        <begin position="249"/>
        <end position="260"/>
    </location>
</feature>
<sequence length="817" mass="93665">MFKSWSKKNKIKAIFKLQFHVSQVPKLKKSSVMITLVPEDAGKPSVKLEKVAVKDGTCTWENPVFEPVKLTMDSKTGKINEKLYHFIVSTGTSKSGYLGEASIDFSDFATETEPLTVSMPLKFANSGAILHVLIQRMLGDDERDENGAPQLVKNGSVESHGSNWDTDGNNLNYTEDENYNNMTPAERDAASFLSPFVTNSAPQNGRVNGSETNKRSLNRSNMNWSADSASDDSLLESPSSLEDNQPSVRLKEASDDSTEKLKNENTMLMRQAELSELEIQSLRRHVEKEIKQGQNLSRHIVILREERDALKSECEHFKSLQSTDEAEAPKRLQAAIKDSKVQLEAIREELNHEKELSNDLQLQLQKTQDSNSELILVVRDLEDTLDQKSREILDLSSKIEAAKNASTQVDQQSSESIAKKHNDAEVDLLEAKIGDLCDEIDIYKEEREKQNRRINQLMLNNDLLKQDNYDMSLKLKRSQEEQTKLENECAYYIATTEEHESQVERLEETIKKQAREFADALVSLNELEMQVKALEKELEKQANRFENELDSIKRAKVEQEQKANQAEEALRNIRLKGSNKAEHLQEEFRSQAAKAQTEANELRQNNIILEEKLQKVAEELVMIRDQDKVRVEELVNEIDLKEKQIGKMSLELNNKSQQLECAQNLKEEKHEAFLREIQKLRAEIERLNKEKANLAEEKEERVRLKNETERMKKSVFEKEMLVKKLNKEKENLEAKLALARQEAEKESKTSSSRASEHNISELLTEVASLKDKSKSMENELKEMEGRYSELSLRFAEVEGERQQLVMTVRNLKNGKKN</sequence>
<feature type="coiled-coil region" evidence="1">
    <location>
        <begin position="336"/>
        <end position="467"/>
    </location>
</feature>
<feature type="region of interest" description="Disordered" evidence="2">
    <location>
        <begin position="740"/>
        <end position="783"/>
    </location>
</feature>
<evidence type="ECO:0000256" key="2">
    <source>
        <dbReference type="SAM" id="MobiDB-lite"/>
    </source>
</evidence>
<gene>
    <name evidence="4" type="ORF">F8388_017956</name>
</gene>
<accession>A0A7J6E5B4</accession>
<feature type="compositionally biased region" description="Polar residues" evidence="2">
    <location>
        <begin position="156"/>
        <end position="181"/>
    </location>
</feature>
<dbReference type="PANTHER" id="PTHR34452:SF14">
    <property type="entry name" value="MYOSIN HEAVY CHAIN, MUSCLE"/>
    <property type="match status" value="1"/>
</dbReference>
<protein>
    <recommendedName>
        <fullName evidence="3">C2 NT-type domain-containing protein</fullName>
    </recommendedName>
</protein>
<organism evidence="4 5">
    <name type="scientific">Cannabis sativa</name>
    <name type="common">Hemp</name>
    <name type="synonym">Marijuana</name>
    <dbReference type="NCBI Taxonomy" id="3483"/>
    <lineage>
        <taxon>Eukaryota</taxon>
        <taxon>Viridiplantae</taxon>
        <taxon>Streptophyta</taxon>
        <taxon>Embryophyta</taxon>
        <taxon>Tracheophyta</taxon>
        <taxon>Spermatophyta</taxon>
        <taxon>Magnoliopsida</taxon>
        <taxon>eudicotyledons</taxon>
        <taxon>Gunneridae</taxon>
        <taxon>Pentapetalae</taxon>
        <taxon>rosids</taxon>
        <taxon>fabids</taxon>
        <taxon>Rosales</taxon>
        <taxon>Cannabaceae</taxon>
        <taxon>Cannabis</taxon>
    </lineage>
</organism>
<feature type="region of interest" description="Disordered" evidence="2">
    <location>
        <begin position="196"/>
        <end position="260"/>
    </location>
</feature>
<dbReference type="PANTHER" id="PTHR34452">
    <property type="entry name" value="MYOSIN HEAVY CHAIN-RELATED PROTEIN"/>
    <property type="match status" value="1"/>
</dbReference>
<dbReference type="Pfam" id="PF10358">
    <property type="entry name" value="NT-C2"/>
    <property type="match status" value="1"/>
</dbReference>
<feature type="compositionally biased region" description="Basic and acidic residues" evidence="2">
    <location>
        <begin position="768"/>
        <end position="783"/>
    </location>
</feature>
<reference evidence="4 5" key="1">
    <citation type="journal article" date="2020" name="bioRxiv">
        <title>Sequence and annotation of 42 cannabis genomes reveals extensive copy number variation in cannabinoid synthesis and pathogen resistance genes.</title>
        <authorList>
            <person name="Mckernan K.J."/>
            <person name="Helbert Y."/>
            <person name="Kane L.T."/>
            <person name="Ebling H."/>
            <person name="Zhang L."/>
            <person name="Liu B."/>
            <person name="Eaton Z."/>
            <person name="Mclaughlin S."/>
            <person name="Kingan S."/>
            <person name="Baybayan P."/>
            <person name="Concepcion G."/>
            <person name="Jordan M."/>
            <person name="Riva A."/>
            <person name="Barbazuk W."/>
            <person name="Harkins T."/>
        </authorList>
    </citation>
    <scope>NUCLEOTIDE SEQUENCE [LARGE SCALE GENOMIC DNA]</scope>
    <source>
        <strain evidence="5">cv. Jamaican Lion 4</strain>
        <tissue evidence="4">Leaf</tissue>
    </source>
</reference>
<dbReference type="Proteomes" id="UP000525078">
    <property type="component" value="Unassembled WGS sequence"/>
</dbReference>
<dbReference type="PROSITE" id="PS51840">
    <property type="entry name" value="C2_NT"/>
    <property type="match status" value="1"/>
</dbReference>
<evidence type="ECO:0000259" key="3">
    <source>
        <dbReference type="PROSITE" id="PS51840"/>
    </source>
</evidence>
<evidence type="ECO:0000256" key="1">
    <source>
        <dbReference type="SAM" id="Coils"/>
    </source>
</evidence>
<comment type="caution">
    <text evidence="4">The sequence shown here is derived from an EMBL/GenBank/DDBJ whole genome shotgun (WGS) entry which is preliminary data.</text>
</comment>
<evidence type="ECO:0000313" key="5">
    <source>
        <dbReference type="Proteomes" id="UP000525078"/>
    </source>
</evidence>
<feature type="compositionally biased region" description="Basic and acidic residues" evidence="2">
    <location>
        <begin position="741"/>
        <end position="759"/>
    </location>
</feature>
<keyword evidence="1" id="KW-0175">Coiled coil</keyword>